<sequence>MTEGIKGGRGHEVDRWVPVSQTGVQTLERAIAASPEGSRNLLAAHEIYISFVHGIAMLLTLKYQAKLSIEGSGFFNISAPQNQ</sequence>
<dbReference type="Proteomes" id="UP001301326">
    <property type="component" value="Chromosome"/>
</dbReference>
<reference evidence="1" key="2">
    <citation type="submission" date="2023-04" db="EMBL/GenBank/DDBJ databases">
        <authorList>
            <person name="Beletskiy A.V."/>
            <person name="Mardanov A.V."/>
            <person name="Ravin N.V."/>
        </authorList>
    </citation>
    <scope>NUCLEOTIDE SEQUENCE</scope>
    <source>
        <strain evidence="1">GKL-02</strain>
    </source>
</reference>
<dbReference type="KEGG" id="tput:QJT81_14620"/>
<proteinExistence type="predicted"/>
<organism evidence="1">
    <name type="scientific">Candidatus Thiothrix putei</name>
    <dbReference type="NCBI Taxonomy" id="3080811"/>
    <lineage>
        <taxon>Bacteria</taxon>
        <taxon>Pseudomonadati</taxon>
        <taxon>Pseudomonadota</taxon>
        <taxon>Gammaproteobacteria</taxon>
        <taxon>Thiotrichales</taxon>
        <taxon>Thiotrichaceae</taxon>
        <taxon>Thiothrix</taxon>
    </lineage>
</organism>
<evidence type="ECO:0000313" key="1">
    <source>
        <dbReference type="EMBL" id="WGZ93049.1"/>
    </source>
</evidence>
<dbReference type="EMBL" id="CP124756">
    <property type="protein sequence ID" value="WGZ93049.1"/>
    <property type="molecule type" value="Genomic_DNA"/>
</dbReference>
<dbReference type="AlphaFoldDB" id="A0AA95HDK2"/>
<protein>
    <submittedName>
        <fullName evidence="1">Uncharacterized protein</fullName>
    </submittedName>
</protein>
<name>A0AA95HDK2_9GAMM</name>
<gene>
    <name evidence="1" type="ORF">QJT81_14620</name>
</gene>
<accession>A0AA95HDK2</accession>
<reference evidence="1" key="1">
    <citation type="journal article" date="2023" name="Int. J. Mol. Sci.">
        <title>Metagenomics Revealed a New Genus 'Candidatus Thiocaldithrix dubininis' gen. nov., sp. nov. and a New Species 'Candidatus Thiothrix putei' sp. nov. in the Family Thiotrichaceae, Some Members of Which Have Traits of Both Na+- and H+-Motive Energetics.</title>
        <authorList>
            <person name="Ravin N.V."/>
            <person name="Muntyan M.S."/>
            <person name="Smolyakov D.D."/>
            <person name="Rudenko T.S."/>
            <person name="Beletsky A.V."/>
            <person name="Mardanov A.V."/>
            <person name="Grabovich M.Y."/>
        </authorList>
    </citation>
    <scope>NUCLEOTIDE SEQUENCE</scope>
    <source>
        <strain evidence="1">GKL-02</strain>
    </source>
</reference>